<proteinExistence type="inferred from homology"/>
<comment type="caution">
    <text evidence="11">The sequence shown here is derived from an EMBL/GenBank/DDBJ whole genome shotgun (WGS) entry which is preliminary data.</text>
</comment>
<dbReference type="AlphaFoldDB" id="A0A949T4P3"/>
<keyword evidence="4" id="KW-0732">Signal</keyword>
<evidence type="ECO:0000256" key="5">
    <source>
        <dbReference type="ARBA" id="ARBA00023136"/>
    </source>
</evidence>
<feature type="domain" description="Surface lipoprotein assembly modifier C-terminal" evidence="8">
    <location>
        <begin position="184"/>
        <end position="475"/>
    </location>
</feature>
<dbReference type="Pfam" id="PF04575">
    <property type="entry name" value="SlipAM"/>
    <property type="match status" value="1"/>
</dbReference>
<keyword evidence="6" id="KW-0998">Cell outer membrane</keyword>
<dbReference type="RefSeq" id="WP_157402142.1">
    <property type="nucleotide sequence ID" value="NZ_JABULY010000002.1"/>
</dbReference>
<dbReference type="GeneID" id="65547889"/>
<evidence type="ECO:0000313" key="13">
    <source>
        <dbReference type="Proteomes" id="UP001196379"/>
    </source>
</evidence>
<evidence type="ECO:0000313" key="10">
    <source>
        <dbReference type="EMBL" id="MBV6531384.1"/>
    </source>
</evidence>
<dbReference type="InterPro" id="IPR011990">
    <property type="entry name" value="TPR-like_helical_dom_sf"/>
</dbReference>
<feature type="domain" description="Surface lipoprotein assembly modifier N-terminal TPR repeats region" evidence="9">
    <location>
        <begin position="51"/>
        <end position="154"/>
    </location>
</feature>
<accession>A0A949T4P3</accession>
<evidence type="ECO:0000259" key="8">
    <source>
        <dbReference type="Pfam" id="PF04575"/>
    </source>
</evidence>
<dbReference type="Proteomes" id="UP001196379">
    <property type="component" value="Unassembled WGS sequence"/>
</dbReference>
<dbReference type="Proteomes" id="UP000732858">
    <property type="component" value="Unassembled WGS sequence"/>
</dbReference>
<reference evidence="11 13" key="1">
    <citation type="journal article" date="2021" name="Mol. Ecol.">
        <title>Polar bear-adapted Ursidibacter maritimus are remarkably conserved after generations in captivity.</title>
        <authorList>
            <person name="Espinosa-Gongora C."/>
            <person name="Hansen M.J."/>
            <person name="Bertelsen M.F."/>
            <person name="Bojesen A.M."/>
        </authorList>
    </citation>
    <scope>NUCLEOTIDE SEQUENCE</scope>
    <source>
        <strain evidence="11">Pb43105x</strain>
        <strain evidence="10 13">Pb43106</strain>
    </source>
</reference>
<protein>
    <submittedName>
        <fullName evidence="11">DUF560 domain-containing protein</fullName>
    </submittedName>
</protein>
<evidence type="ECO:0000256" key="2">
    <source>
        <dbReference type="ARBA" id="ARBA00022452"/>
    </source>
</evidence>
<name>A0A949T4P3_9PAST</name>
<evidence type="ECO:0000256" key="4">
    <source>
        <dbReference type="ARBA" id="ARBA00022729"/>
    </source>
</evidence>
<dbReference type="InterPro" id="IPR007655">
    <property type="entry name" value="Slam_C"/>
</dbReference>
<dbReference type="InterPro" id="IPR057556">
    <property type="entry name" value="TPR_Slam"/>
</dbReference>
<sequence length="475" mass="54724">MKKYLLPLFCLPTALSATPNETEQHLHNVAKPTAPQASPVLPAESATKPVIEINEQQLKQNPQLTHKLLSDALFARNQEAIRVLLEIYQTLPNTDPILIDFAQGKLASFDNDNVTAIRFYRKILAQQPNLNAVRIELAISLFNAQQNNAAEDQFNKAKSVENLPPQVAQLIDAYLAALKKRSSWQFGATAYYIKDDNVNNASHSPEIENTGFVKGNGLLPKKANGVAYSADLSRDFNMMNAHYLAFENNLYGKLYWDNHDNDEMTNRTLLGYAYKTEKSTFRLLPFFERRWLSNARDRNTQGVRTEFNHWLSPNWQISTAMEYGKHRYYDNPLQNGNSKLVSATLLWLTKPQQFFYLGGDFNRETTQIRQYSSDTKSLRFGWGQEWQLWGLSSRLNLSYSQRQYKDVAVLGGVLNLGKIRQDKVLSSSLTLWKRDWHLFGITPKLQFSWRKNRSNLPTLYSYTDKNINLIFETRF</sequence>
<dbReference type="Gene3D" id="1.25.40.10">
    <property type="entry name" value="Tetratricopeptide repeat domain"/>
    <property type="match status" value="1"/>
</dbReference>
<keyword evidence="5" id="KW-0472">Membrane</keyword>
<evidence type="ECO:0000259" key="9">
    <source>
        <dbReference type="Pfam" id="PF24575"/>
    </source>
</evidence>
<organism evidence="11 12">
    <name type="scientific">Ursidibacter maritimus</name>
    <dbReference type="NCBI Taxonomy" id="1331689"/>
    <lineage>
        <taxon>Bacteria</taxon>
        <taxon>Pseudomonadati</taxon>
        <taxon>Pseudomonadota</taxon>
        <taxon>Gammaproteobacteria</taxon>
        <taxon>Pasteurellales</taxon>
        <taxon>Pasteurellaceae</taxon>
        <taxon>Ursidibacter</taxon>
    </lineage>
</organism>
<evidence type="ECO:0000313" key="11">
    <source>
        <dbReference type="EMBL" id="MBV6546068.1"/>
    </source>
</evidence>
<dbReference type="OrthoDB" id="7525402at2"/>
<keyword evidence="3" id="KW-0812">Transmembrane</keyword>
<dbReference type="EMBL" id="JABULY010000002">
    <property type="protein sequence ID" value="MBV6531384.1"/>
    <property type="molecule type" value="Genomic_DNA"/>
</dbReference>
<dbReference type="SUPFAM" id="SSF48452">
    <property type="entry name" value="TPR-like"/>
    <property type="match status" value="1"/>
</dbReference>
<evidence type="ECO:0000256" key="3">
    <source>
        <dbReference type="ARBA" id="ARBA00022692"/>
    </source>
</evidence>
<evidence type="ECO:0000256" key="1">
    <source>
        <dbReference type="ARBA" id="ARBA00004571"/>
    </source>
</evidence>
<evidence type="ECO:0000313" key="12">
    <source>
        <dbReference type="Proteomes" id="UP000732858"/>
    </source>
</evidence>
<comment type="subcellular location">
    <subcellularLocation>
        <location evidence="1">Cell outer membrane</location>
        <topology evidence="1">Multi-pass membrane protein</topology>
    </subcellularLocation>
</comment>
<evidence type="ECO:0000256" key="6">
    <source>
        <dbReference type="ARBA" id="ARBA00023237"/>
    </source>
</evidence>
<keyword evidence="13" id="KW-1185">Reference proteome</keyword>
<evidence type="ECO:0000256" key="7">
    <source>
        <dbReference type="ARBA" id="ARBA00023609"/>
    </source>
</evidence>
<dbReference type="EMBL" id="JABUMC010000002">
    <property type="protein sequence ID" value="MBV6546068.1"/>
    <property type="molecule type" value="Genomic_DNA"/>
</dbReference>
<comment type="similarity">
    <text evidence="7">Belongs to the Slam family.</text>
</comment>
<gene>
    <name evidence="10" type="ORF">HT657_04405</name>
    <name evidence="11" type="ORF">HT672_01935</name>
</gene>
<dbReference type="Pfam" id="PF24575">
    <property type="entry name" value="TPR_Slam"/>
    <property type="match status" value="1"/>
</dbReference>
<keyword evidence="2" id="KW-1134">Transmembrane beta strand</keyword>
<dbReference type="GO" id="GO:0009279">
    <property type="term" value="C:cell outer membrane"/>
    <property type="evidence" value="ECO:0007669"/>
    <property type="project" value="UniProtKB-SubCell"/>
</dbReference>